<proteinExistence type="predicted"/>
<sequence length="89" mass="10277">DAPLHRISLFKLENKSSTLEERFTDHYHYPGANISVRSENIPDADVMTRHPGHLRIVGQQYHLQAQEDPDPSGVISRWWTDLPSYQNPV</sequence>
<reference evidence="1" key="1">
    <citation type="submission" date="2016-05" db="EMBL/GenBank/DDBJ databases">
        <authorList>
            <person name="Lavstsen T."/>
            <person name="Jespersen J.S."/>
        </authorList>
    </citation>
    <scope>NUCLEOTIDE SEQUENCE</scope>
    <source>
        <tissue evidence="1">Brain</tissue>
    </source>
</reference>
<gene>
    <name evidence="1" type="primary">Nfu_g_1_002427</name>
</gene>
<dbReference type="EMBL" id="HADY01000113">
    <property type="protein sequence ID" value="SBP38598.1"/>
    <property type="molecule type" value="Transcribed_RNA"/>
</dbReference>
<dbReference type="AlphaFoldDB" id="A0A1A7Z7Y4"/>
<accession>A0A1A7Z7Y4</accession>
<reference evidence="1" key="2">
    <citation type="submission" date="2016-06" db="EMBL/GenBank/DDBJ databases">
        <title>The genome of a short-lived fish provides insights into sex chromosome evolution and the genetic control of aging.</title>
        <authorList>
            <person name="Reichwald K."/>
            <person name="Felder M."/>
            <person name="Petzold A."/>
            <person name="Koch P."/>
            <person name="Groth M."/>
            <person name="Platzer M."/>
        </authorList>
    </citation>
    <scope>NUCLEOTIDE SEQUENCE</scope>
    <source>
        <tissue evidence="1">Brain</tissue>
    </source>
</reference>
<organism evidence="1">
    <name type="scientific">Nothobranchius furzeri</name>
    <name type="common">Turquoise killifish</name>
    <dbReference type="NCBI Taxonomy" id="105023"/>
    <lineage>
        <taxon>Eukaryota</taxon>
        <taxon>Metazoa</taxon>
        <taxon>Chordata</taxon>
        <taxon>Craniata</taxon>
        <taxon>Vertebrata</taxon>
        <taxon>Euteleostomi</taxon>
        <taxon>Actinopterygii</taxon>
        <taxon>Neopterygii</taxon>
        <taxon>Teleostei</taxon>
        <taxon>Neoteleostei</taxon>
        <taxon>Acanthomorphata</taxon>
        <taxon>Ovalentaria</taxon>
        <taxon>Atherinomorphae</taxon>
        <taxon>Cyprinodontiformes</taxon>
        <taxon>Nothobranchiidae</taxon>
        <taxon>Nothobranchius</taxon>
    </lineage>
</organism>
<protein>
    <submittedName>
        <fullName evidence="1">Uncharacterized protein</fullName>
    </submittedName>
</protein>
<feature type="non-terminal residue" evidence="1">
    <location>
        <position position="1"/>
    </location>
</feature>
<name>A0A1A7Z7Y4_NOTFU</name>
<evidence type="ECO:0000313" key="1">
    <source>
        <dbReference type="EMBL" id="SBP38598.1"/>
    </source>
</evidence>
<feature type="non-terminal residue" evidence="1">
    <location>
        <position position="89"/>
    </location>
</feature>